<dbReference type="InterPro" id="IPR043885">
    <property type="entry name" value="DUF5847"/>
</dbReference>
<name>A0ABM7NR43_9VIRU</name>
<sequence>MEILNQNTKYVNGPINVVRMQGKVNDIDKVIYLFMDFHSGIQIQTECDNIYSRDVQLYLAENFADLTDSGKMYDFFLETHPSWIADAKSEKNHQEFPNYKDIYIGEVVKLFNKIFNYDPDKNLVRVSDYLKNIRLHYMDVRDYFHLTSEYEMDYANNLIQQLWRNTFINKFQVSEILKIITNLNNYLNLLTDILITSKTSNNSKKIIKQINVFNPENDEIIKDLVYLIDKIFNKYNNDNVKKIMNKQKNIIIDYLKELITLCEQINDNFSKILIEANNETELTLNKFIGFYYYGLPTEKTRIFLTEMSNSLSILNIKFIYFFTRFMDLFFLRRFLDKDYITNAITYTGIYHSMVYIEILNRDFGFEITHASQPKDVNIEQLNEEIKGKNSVELSSILYPKTLLQCSDMTHFPSKFL</sequence>
<dbReference type="GeneID" id="80557834"/>
<dbReference type="RefSeq" id="YP_010841237.1">
    <property type="nucleotide sequence ID" value="NC_079139.1"/>
</dbReference>
<evidence type="ECO:0000313" key="2">
    <source>
        <dbReference type="EMBL" id="BCS82629.1"/>
    </source>
</evidence>
<protein>
    <submittedName>
        <fullName evidence="2">Uncharacterized protein</fullName>
    </submittedName>
</protein>
<evidence type="ECO:0000256" key="1">
    <source>
        <dbReference type="ARBA" id="ARBA00023598"/>
    </source>
</evidence>
<comment type="similarity">
    <text evidence="1">Belongs to the mimivirus R160 family.</text>
</comment>
<accession>A0ABM7NR43</accession>
<dbReference type="Pfam" id="PF19165">
    <property type="entry name" value="DUF5847"/>
    <property type="match status" value="1"/>
</dbReference>
<reference evidence="2 3" key="1">
    <citation type="submission" date="2021-02" db="EMBL/GenBank/DDBJ databases">
        <title>Cotonvirus japonicus, which uses Golgi apparatus of host cells for its virion factory, phylogenetically links tailed tupanvirus and icosahedral mimivirus.</title>
        <authorList>
            <person name="Takahashi H."/>
            <person name="Fukaya S."/>
            <person name="Song C."/>
            <person name="Murata K."/>
            <person name="Takemura M."/>
        </authorList>
    </citation>
    <scope>NUCLEOTIDE SEQUENCE [LARGE SCALE GENOMIC DNA]</scope>
</reference>
<dbReference type="EMBL" id="AP024483">
    <property type="protein sequence ID" value="BCS82629.1"/>
    <property type="molecule type" value="Genomic_DNA"/>
</dbReference>
<proteinExistence type="inferred from homology"/>
<organism evidence="2 3">
    <name type="scientific">Cotonvirus japonicus</name>
    <dbReference type="NCBI Taxonomy" id="2811091"/>
    <lineage>
        <taxon>Viruses</taxon>
        <taxon>Varidnaviria</taxon>
        <taxon>Bamfordvirae</taxon>
        <taxon>Nucleocytoviricota</taxon>
        <taxon>Megaviricetes</taxon>
        <taxon>Imitervirales</taxon>
        <taxon>Mimiviridae</taxon>
        <taxon>Megamimivirinae</taxon>
        <taxon>Cotonvirus</taxon>
        <taxon>Cotonvirus japonicum</taxon>
    </lineage>
</organism>
<keyword evidence="3" id="KW-1185">Reference proteome</keyword>
<dbReference type="Proteomes" id="UP001321479">
    <property type="component" value="Segment"/>
</dbReference>
<evidence type="ECO:0000313" key="3">
    <source>
        <dbReference type="Proteomes" id="UP001321479"/>
    </source>
</evidence>